<dbReference type="Gene3D" id="1.10.10.10">
    <property type="entry name" value="Winged helix-like DNA-binding domain superfamily/Winged helix DNA-binding domain"/>
    <property type="match status" value="1"/>
</dbReference>
<dbReference type="AlphaFoldDB" id="A0A3M2KVZ6"/>
<evidence type="ECO:0000259" key="1">
    <source>
        <dbReference type="PROSITE" id="PS50995"/>
    </source>
</evidence>
<gene>
    <name evidence="2" type="ORF">EBN03_29540</name>
</gene>
<reference evidence="2 3" key="1">
    <citation type="submission" date="2018-10" db="EMBL/GenBank/DDBJ databases">
        <title>Isolation from cow dung.</title>
        <authorList>
            <person name="Ling L."/>
        </authorList>
    </citation>
    <scope>NUCLEOTIDE SEQUENCE [LARGE SCALE GENOMIC DNA]</scope>
    <source>
        <strain evidence="2 3">NEAU-LL90</strain>
    </source>
</reference>
<dbReference type="OrthoDB" id="5195026at2"/>
<dbReference type="EMBL" id="RFFH01000020">
    <property type="protein sequence ID" value="RMI28620.1"/>
    <property type="molecule type" value="Genomic_DNA"/>
</dbReference>
<dbReference type="InterPro" id="IPR000835">
    <property type="entry name" value="HTH_MarR-typ"/>
</dbReference>
<dbReference type="InterPro" id="IPR036390">
    <property type="entry name" value="WH_DNA-bd_sf"/>
</dbReference>
<evidence type="ECO:0000313" key="2">
    <source>
        <dbReference type="EMBL" id="RMI28620.1"/>
    </source>
</evidence>
<comment type="caution">
    <text evidence="2">The sequence shown here is derived from an EMBL/GenBank/DDBJ whole genome shotgun (WGS) entry which is preliminary data.</text>
</comment>
<dbReference type="PANTHER" id="PTHR33164">
    <property type="entry name" value="TRANSCRIPTIONAL REGULATOR, MARR FAMILY"/>
    <property type="match status" value="1"/>
</dbReference>
<dbReference type="SUPFAM" id="SSF46785">
    <property type="entry name" value="Winged helix' DNA-binding domain"/>
    <property type="match status" value="1"/>
</dbReference>
<evidence type="ECO:0000313" key="3">
    <source>
        <dbReference type="Proteomes" id="UP000279275"/>
    </source>
</evidence>
<dbReference type="PROSITE" id="PS50995">
    <property type="entry name" value="HTH_MARR_2"/>
    <property type="match status" value="1"/>
</dbReference>
<name>A0A3M2KVZ6_9NOCA</name>
<accession>A0A3M2KVZ6</accession>
<dbReference type="GO" id="GO:0003700">
    <property type="term" value="F:DNA-binding transcription factor activity"/>
    <property type="evidence" value="ECO:0007669"/>
    <property type="project" value="InterPro"/>
</dbReference>
<protein>
    <submittedName>
        <fullName evidence="2">MarR family transcriptional regulator</fullName>
    </submittedName>
</protein>
<organism evidence="2 3">
    <name type="scientific">Nocardia stercoris</name>
    <dbReference type="NCBI Taxonomy" id="2483361"/>
    <lineage>
        <taxon>Bacteria</taxon>
        <taxon>Bacillati</taxon>
        <taxon>Actinomycetota</taxon>
        <taxon>Actinomycetes</taxon>
        <taxon>Mycobacteriales</taxon>
        <taxon>Nocardiaceae</taxon>
        <taxon>Nocardia</taxon>
    </lineage>
</organism>
<dbReference type="InterPro" id="IPR036388">
    <property type="entry name" value="WH-like_DNA-bd_sf"/>
</dbReference>
<proteinExistence type="predicted"/>
<sequence>MHVSRVPNDRAPSVDRLLDDWLQIAAFVGSADANASKWLMTHHGISLTEYRALRSLAATPDKELRVNVLAAQIGLNQSSATRLLDRLDTRGLTRRDICTDDGRGVYAVITDRGEGVLRDANGPLADHIRQLLDQAPATDPTLDPAHIGRIMTSFGDLLNRATD</sequence>
<feature type="domain" description="HTH marR-type" evidence="1">
    <location>
        <begin position="14"/>
        <end position="163"/>
    </location>
</feature>
<dbReference type="PANTHER" id="PTHR33164:SF99">
    <property type="entry name" value="MARR FAMILY REGULATORY PROTEIN"/>
    <property type="match status" value="1"/>
</dbReference>
<dbReference type="InterPro" id="IPR039422">
    <property type="entry name" value="MarR/SlyA-like"/>
</dbReference>
<dbReference type="GO" id="GO:0006950">
    <property type="term" value="P:response to stress"/>
    <property type="evidence" value="ECO:0007669"/>
    <property type="project" value="TreeGrafter"/>
</dbReference>
<dbReference type="SMART" id="SM00347">
    <property type="entry name" value="HTH_MARR"/>
    <property type="match status" value="1"/>
</dbReference>
<keyword evidence="3" id="KW-1185">Reference proteome</keyword>
<dbReference type="Proteomes" id="UP000279275">
    <property type="component" value="Unassembled WGS sequence"/>
</dbReference>
<dbReference type="Pfam" id="PF12802">
    <property type="entry name" value="MarR_2"/>
    <property type="match status" value="1"/>
</dbReference>